<dbReference type="AlphaFoldDB" id="A0A0F9EP38"/>
<comment type="similarity">
    <text evidence="1">Belongs to the short-chain dehydrogenases/reductases (SDR) family.</text>
</comment>
<evidence type="ECO:0000313" key="3">
    <source>
        <dbReference type="EMBL" id="KKL75853.1"/>
    </source>
</evidence>
<dbReference type="InterPro" id="IPR036291">
    <property type="entry name" value="NAD(P)-bd_dom_sf"/>
</dbReference>
<evidence type="ECO:0000256" key="1">
    <source>
        <dbReference type="ARBA" id="ARBA00006484"/>
    </source>
</evidence>
<reference evidence="3" key="1">
    <citation type="journal article" date="2015" name="Nature">
        <title>Complex archaea that bridge the gap between prokaryotes and eukaryotes.</title>
        <authorList>
            <person name="Spang A."/>
            <person name="Saw J.H."/>
            <person name="Jorgensen S.L."/>
            <person name="Zaremba-Niedzwiedzka K."/>
            <person name="Martijn J."/>
            <person name="Lind A.E."/>
            <person name="van Eijk R."/>
            <person name="Schleper C."/>
            <person name="Guy L."/>
            <person name="Ettema T.J."/>
        </authorList>
    </citation>
    <scope>NUCLEOTIDE SEQUENCE</scope>
</reference>
<gene>
    <name evidence="3" type="ORF">LCGC14_2050740</name>
</gene>
<name>A0A0F9EP38_9ZZZZ</name>
<comment type="caution">
    <text evidence="3">The sequence shown here is derived from an EMBL/GenBank/DDBJ whole genome shotgun (WGS) entry which is preliminary data.</text>
</comment>
<accession>A0A0F9EP38</accession>
<dbReference type="PANTHER" id="PTHR43669">
    <property type="entry name" value="5-KETO-D-GLUCONATE 5-REDUCTASE"/>
    <property type="match status" value="1"/>
</dbReference>
<evidence type="ECO:0000256" key="2">
    <source>
        <dbReference type="ARBA" id="ARBA00023002"/>
    </source>
</evidence>
<dbReference type="EMBL" id="LAZR01024233">
    <property type="protein sequence ID" value="KKL75853.1"/>
    <property type="molecule type" value="Genomic_DNA"/>
</dbReference>
<protein>
    <recommendedName>
        <fullName evidence="4">Ketoreductase (KR) domain-containing protein</fullName>
    </recommendedName>
</protein>
<dbReference type="GO" id="GO:0016491">
    <property type="term" value="F:oxidoreductase activity"/>
    <property type="evidence" value="ECO:0007669"/>
    <property type="project" value="UniProtKB-KW"/>
</dbReference>
<organism evidence="3">
    <name type="scientific">marine sediment metagenome</name>
    <dbReference type="NCBI Taxonomy" id="412755"/>
    <lineage>
        <taxon>unclassified sequences</taxon>
        <taxon>metagenomes</taxon>
        <taxon>ecological metagenomes</taxon>
    </lineage>
</organism>
<dbReference type="Pfam" id="PF00106">
    <property type="entry name" value="adh_short"/>
    <property type="match status" value="1"/>
</dbReference>
<dbReference type="PANTHER" id="PTHR43669:SF3">
    <property type="entry name" value="ALCOHOL DEHYDROGENASE, PUTATIVE (AFU_ORTHOLOGUE AFUA_3G03445)-RELATED"/>
    <property type="match status" value="1"/>
</dbReference>
<evidence type="ECO:0008006" key="4">
    <source>
        <dbReference type="Google" id="ProtNLM"/>
    </source>
</evidence>
<dbReference type="SUPFAM" id="SSF51735">
    <property type="entry name" value="NAD(P)-binding Rossmann-fold domains"/>
    <property type="match status" value="1"/>
</dbReference>
<sequence length="76" mass="8156">MDKSNTVLITGATGAVGSVMARSFTDTGANIVLTGRRQESLDRLADELKEAGRRVLLFAADISLAGDVLCKYIKRK</sequence>
<proteinExistence type="inferred from homology"/>
<dbReference type="Gene3D" id="3.40.50.720">
    <property type="entry name" value="NAD(P)-binding Rossmann-like Domain"/>
    <property type="match status" value="1"/>
</dbReference>
<dbReference type="InterPro" id="IPR002347">
    <property type="entry name" value="SDR_fam"/>
</dbReference>
<keyword evidence="2" id="KW-0560">Oxidoreductase</keyword>